<proteinExistence type="predicted"/>
<reference evidence="1" key="1">
    <citation type="submission" date="2014-11" db="EMBL/GenBank/DDBJ databases">
        <authorList>
            <person name="Amaro Gonzalez C."/>
        </authorList>
    </citation>
    <scope>NUCLEOTIDE SEQUENCE</scope>
</reference>
<name>A0A0E9WUX9_ANGAN</name>
<dbReference type="EMBL" id="GBXM01015274">
    <property type="protein sequence ID" value="JAH93303.1"/>
    <property type="molecule type" value="Transcribed_RNA"/>
</dbReference>
<reference evidence="1" key="2">
    <citation type="journal article" date="2015" name="Fish Shellfish Immunol.">
        <title>Early steps in the European eel (Anguilla anguilla)-Vibrio vulnificus interaction in the gills: Role of the RtxA13 toxin.</title>
        <authorList>
            <person name="Callol A."/>
            <person name="Pajuelo D."/>
            <person name="Ebbesson L."/>
            <person name="Teles M."/>
            <person name="MacKenzie S."/>
            <person name="Amaro C."/>
        </authorList>
    </citation>
    <scope>NUCLEOTIDE SEQUENCE</scope>
</reference>
<evidence type="ECO:0000313" key="1">
    <source>
        <dbReference type="EMBL" id="JAH93303.1"/>
    </source>
</evidence>
<protein>
    <submittedName>
        <fullName evidence="1">Uncharacterized protein</fullName>
    </submittedName>
</protein>
<organism evidence="1">
    <name type="scientific">Anguilla anguilla</name>
    <name type="common">European freshwater eel</name>
    <name type="synonym">Muraena anguilla</name>
    <dbReference type="NCBI Taxonomy" id="7936"/>
    <lineage>
        <taxon>Eukaryota</taxon>
        <taxon>Metazoa</taxon>
        <taxon>Chordata</taxon>
        <taxon>Craniata</taxon>
        <taxon>Vertebrata</taxon>
        <taxon>Euteleostomi</taxon>
        <taxon>Actinopterygii</taxon>
        <taxon>Neopterygii</taxon>
        <taxon>Teleostei</taxon>
        <taxon>Anguilliformes</taxon>
        <taxon>Anguillidae</taxon>
        <taxon>Anguilla</taxon>
    </lineage>
</organism>
<accession>A0A0E9WUX9</accession>
<dbReference type="AlphaFoldDB" id="A0A0E9WUX9"/>
<sequence length="59" mass="6511">MKGCLANLFNIQAITEYSFTKTWQLEPKTGTLPPYFPHLSENTPAVVTLQQKVSGSNVA</sequence>